<dbReference type="InterPro" id="IPR042099">
    <property type="entry name" value="ANL_N_sf"/>
</dbReference>
<organism evidence="5 6">
    <name type="scientific">Rhodofomes roseus</name>
    <dbReference type="NCBI Taxonomy" id="34475"/>
    <lineage>
        <taxon>Eukaryota</taxon>
        <taxon>Fungi</taxon>
        <taxon>Dikarya</taxon>
        <taxon>Basidiomycota</taxon>
        <taxon>Agaricomycotina</taxon>
        <taxon>Agaricomycetes</taxon>
        <taxon>Polyporales</taxon>
        <taxon>Rhodofomes</taxon>
    </lineage>
</organism>
<dbReference type="PANTHER" id="PTHR24096">
    <property type="entry name" value="LONG-CHAIN-FATTY-ACID--COA LIGASE"/>
    <property type="match status" value="1"/>
</dbReference>
<dbReference type="Proteomes" id="UP000814176">
    <property type="component" value="Unassembled WGS sequence"/>
</dbReference>
<comment type="caution">
    <text evidence="5">The sequence shown here is derived from an EMBL/GenBank/DDBJ whole genome shotgun (WGS) entry which is preliminary data.</text>
</comment>
<name>A0ABQ8KRV5_9APHY</name>
<dbReference type="EMBL" id="JADCUA010000003">
    <property type="protein sequence ID" value="KAH9841525.1"/>
    <property type="molecule type" value="Genomic_DNA"/>
</dbReference>
<evidence type="ECO:0000259" key="3">
    <source>
        <dbReference type="Pfam" id="PF00501"/>
    </source>
</evidence>
<dbReference type="InterPro" id="IPR020845">
    <property type="entry name" value="AMP-binding_CS"/>
</dbReference>
<feature type="domain" description="AMP-dependent synthetase/ligase" evidence="3">
    <location>
        <begin position="38"/>
        <end position="417"/>
    </location>
</feature>
<evidence type="ECO:0000256" key="1">
    <source>
        <dbReference type="ARBA" id="ARBA00006432"/>
    </source>
</evidence>
<accession>A0ABQ8KRV5</accession>
<evidence type="ECO:0000313" key="6">
    <source>
        <dbReference type="Proteomes" id="UP000814176"/>
    </source>
</evidence>
<evidence type="ECO:0000256" key="2">
    <source>
        <dbReference type="ARBA" id="ARBA00022598"/>
    </source>
</evidence>
<evidence type="ECO:0008006" key="7">
    <source>
        <dbReference type="Google" id="ProtNLM"/>
    </source>
</evidence>
<dbReference type="Gene3D" id="3.40.50.12780">
    <property type="entry name" value="N-terminal domain of ligase-like"/>
    <property type="match status" value="1"/>
</dbReference>
<dbReference type="InterPro" id="IPR045851">
    <property type="entry name" value="AMP-bd_C_sf"/>
</dbReference>
<keyword evidence="6" id="KW-1185">Reference proteome</keyword>
<proteinExistence type="inferred from homology"/>
<keyword evidence="2" id="KW-0436">Ligase</keyword>
<gene>
    <name evidence="5" type="ORF">C8Q71DRAFT_700846</name>
</gene>
<reference evidence="5 6" key="1">
    <citation type="journal article" date="2021" name="Environ. Microbiol.">
        <title>Gene family expansions and transcriptome signatures uncover fungal adaptations to wood decay.</title>
        <authorList>
            <person name="Hage H."/>
            <person name="Miyauchi S."/>
            <person name="Viragh M."/>
            <person name="Drula E."/>
            <person name="Min B."/>
            <person name="Chaduli D."/>
            <person name="Navarro D."/>
            <person name="Favel A."/>
            <person name="Norest M."/>
            <person name="Lesage-Meessen L."/>
            <person name="Balint B."/>
            <person name="Merenyi Z."/>
            <person name="de Eugenio L."/>
            <person name="Morin E."/>
            <person name="Martinez A.T."/>
            <person name="Baldrian P."/>
            <person name="Stursova M."/>
            <person name="Martinez M.J."/>
            <person name="Novotny C."/>
            <person name="Magnuson J.K."/>
            <person name="Spatafora J.W."/>
            <person name="Maurice S."/>
            <person name="Pangilinan J."/>
            <person name="Andreopoulos W."/>
            <person name="LaButti K."/>
            <person name="Hundley H."/>
            <person name="Na H."/>
            <person name="Kuo A."/>
            <person name="Barry K."/>
            <person name="Lipzen A."/>
            <person name="Henrissat B."/>
            <person name="Riley R."/>
            <person name="Ahrendt S."/>
            <person name="Nagy L.G."/>
            <person name="Grigoriev I.V."/>
            <person name="Martin F."/>
            <person name="Rosso M.N."/>
        </authorList>
    </citation>
    <scope>NUCLEOTIDE SEQUENCE [LARGE SCALE GENOMIC DNA]</scope>
    <source>
        <strain evidence="5 6">CIRM-BRFM 1785</strain>
    </source>
</reference>
<dbReference type="GeneID" id="72000882"/>
<dbReference type="Pfam" id="PF13193">
    <property type="entry name" value="AMP-binding_C"/>
    <property type="match status" value="1"/>
</dbReference>
<feature type="domain" description="AMP-binding enzyme C-terminal" evidence="4">
    <location>
        <begin position="467"/>
        <end position="552"/>
    </location>
</feature>
<dbReference type="SUPFAM" id="SSF56801">
    <property type="entry name" value="Acetyl-CoA synthetase-like"/>
    <property type="match status" value="1"/>
</dbReference>
<dbReference type="PANTHER" id="PTHR24096:SF149">
    <property type="entry name" value="AMP-BINDING DOMAIN-CONTAINING PROTEIN-RELATED"/>
    <property type="match status" value="1"/>
</dbReference>
<evidence type="ECO:0000259" key="4">
    <source>
        <dbReference type="Pfam" id="PF13193"/>
    </source>
</evidence>
<comment type="similarity">
    <text evidence="1">Belongs to the ATP-dependent AMP-binding enzyme family.</text>
</comment>
<protein>
    <recommendedName>
        <fullName evidence="7">Acyl-CoA synthetase (AMP-forming)/AMP-acid ligase II</fullName>
    </recommendedName>
</protein>
<evidence type="ECO:0000313" key="5">
    <source>
        <dbReference type="EMBL" id="KAH9841525.1"/>
    </source>
</evidence>
<dbReference type="InterPro" id="IPR000873">
    <property type="entry name" value="AMP-dep_synth/lig_dom"/>
</dbReference>
<dbReference type="PROSITE" id="PS00455">
    <property type="entry name" value="AMP_BINDING"/>
    <property type="match status" value="1"/>
</dbReference>
<dbReference type="InterPro" id="IPR025110">
    <property type="entry name" value="AMP-bd_C"/>
</dbReference>
<dbReference type="RefSeq" id="XP_047782824.1">
    <property type="nucleotide sequence ID" value="XM_047920150.1"/>
</dbReference>
<dbReference type="Gene3D" id="3.30.300.30">
    <property type="match status" value="1"/>
</dbReference>
<dbReference type="Pfam" id="PF00501">
    <property type="entry name" value="AMP-binding"/>
    <property type="match status" value="1"/>
</dbReference>
<sequence length="573" mass="63249">MVFKSPFPEVPPLPDQNVHDFIFNSGRTPETDYVLHIDGLTGEKRTFSEFVERVRTAATALSQPRPEGPGVDGEREIVGILSHNSLDYITLVHSLLVLAAPIALLSAYATAYELAYAIRTSKATCLFVGPDLLPVALQAAREVGLPEDRIYVLSGHVKGKKSLADFIHETRERRIPMVPVKPATKDTLAYLIFSSGTTGLPKGMSNLTAVMVTHGNIAFTYLQNDICLKAAALPTSPSPPVGLAFLPFYHTYGLHMICLRGLWWPVTYVVIPKWDADFVLRLIPKYRVNILYMIPSALHQLAYHKKLRAEDFATVMSIISGAAHLPPMLAEFFKKAIRAGPEFAFAEGFGMSEVTISATRQPGPNMFGGRIPAVLGSAGVLQPGMEGKIVNEDGSEAGVNKPGELWLRGGNVVPGYWQNEEATRKTFSDGWLKTGDQFRVDELGRLYFLERAKDTMKVSGSQVAPTEIEALLMAHPESLLVDACVAGVSGGRTSDEKIPRAWVVLSDNGRRIGSREVIQRLEEWTKKNLSKYKWLRGGIDTVDEIPKSPTGKVLRRALQDRHENELRNPRARL</sequence>